<feature type="signal peptide" evidence="2">
    <location>
        <begin position="1"/>
        <end position="17"/>
    </location>
</feature>
<dbReference type="PANTHER" id="PTHR31005:SF8">
    <property type="entry name" value="DUF4139 DOMAIN-CONTAINING PROTEIN"/>
    <property type="match status" value="1"/>
</dbReference>
<feature type="domain" description="DUF4139" evidence="3">
    <location>
        <begin position="225"/>
        <end position="536"/>
    </location>
</feature>
<comment type="caution">
    <text evidence="5">The sequence shown here is derived from an EMBL/GenBank/DDBJ whole genome shotgun (WGS) entry which is preliminary data.</text>
</comment>
<feature type="domain" description="DUF4140" evidence="4">
    <location>
        <begin position="29"/>
        <end position="135"/>
    </location>
</feature>
<sequence>MRALVLCLALTPTALWADDIPLASTVTAVTLYPYGASVTRRVAFEMPAGRHRLILTDLPKSTPLAGVRVAVEGATLGSVSARSDFVPPRTPLKTALLESAEATVEDLENQLRTAEAEVDAIRLEADAARARIAFLGRIGSGQAGAPLDVGALRDIAAMIEDKTLEALRKALAAEERAAAADRGLKDLREALDEARQTLAALVPEDEARALVAVEVSAEAAASGELSVSYTIPEAGWMPVYDLRLDRAEGLLAIERGAFVSQDTGENWAGVALTLSTVRPSEQAAPSPVWPELRRIGDPDDMFKRPRAAMESATVGAAIDDAPMPAPAVEIAQALSDGLSVSYAYPQPVDIAAGADRVRLALGTLTSPAEIAARAAPLWDATAFVVAEFTNASDEVILPTGEALFHLDGRFVGQQPIAAIPAGGEAELAFGPIDGLRLTRQVLDRTEGDRGVIRKANEWVEEVRIEAKNLTGEAWPIRLVDRVPYSEQQDLKITWQATPDPAETDIDGKRGVLEWRFDLGAGETREVSLSTRMTWPEGMVLQ</sequence>
<keyword evidence="2" id="KW-0732">Signal</keyword>
<organism evidence="5 6">
    <name type="scientific">Rhodovulum euryhalinum</name>
    <dbReference type="NCBI Taxonomy" id="35805"/>
    <lineage>
        <taxon>Bacteria</taxon>
        <taxon>Pseudomonadati</taxon>
        <taxon>Pseudomonadota</taxon>
        <taxon>Alphaproteobacteria</taxon>
        <taxon>Rhodobacterales</taxon>
        <taxon>Paracoccaceae</taxon>
        <taxon>Rhodovulum</taxon>
    </lineage>
</organism>
<dbReference type="InterPro" id="IPR037291">
    <property type="entry name" value="DUF4139"/>
</dbReference>
<dbReference type="Proteomes" id="UP000295142">
    <property type="component" value="Unassembled WGS sequence"/>
</dbReference>
<keyword evidence="1" id="KW-0175">Coiled coil</keyword>
<dbReference type="RefSeq" id="WP_132541472.1">
    <property type="nucleotide sequence ID" value="NZ_SLWW01000002.1"/>
</dbReference>
<dbReference type="InterPro" id="IPR025554">
    <property type="entry name" value="DUF4140"/>
</dbReference>
<evidence type="ECO:0000256" key="1">
    <source>
        <dbReference type="SAM" id="Coils"/>
    </source>
</evidence>
<dbReference type="NCBIfam" id="TIGR02231">
    <property type="entry name" value="mucoidy inhibitor MuiA family protein"/>
    <property type="match status" value="1"/>
</dbReference>
<dbReference type="InterPro" id="IPR011935">
    <property type="entry name" value="CHP02231"/>
</dbReference>
<evidence type="ECO:0000256" key="2">
    <source>
        <dbReference type="SAM" id="SignalP"/>
    </source>
</evidence>
<dbReference type="EMBL" id="SLWW01000002">
    <property type="protein sequence ID" value="TCO73343.1"/>
    <property type="molecule type" value="Genomic_DNA"/>
</dbReference>
<feature type="chain" id="PRO_5020563325" evidence="2">
    <location>
        <begin position="18"/>
        <end position="541"/>
    </location>
</feature>
<protein>
    <submittedName>
        <fullName evidence="5">Uncharacterized protein (TIGR02231 family)</fullName>
    </submittedName>
</protein>
<dbReference type="Pfam" id="PF13598">
    <property type="entry name" value="DUF4139"/>
    <property type="match status" value="1"/>
</dbReference>
<evidence type="ECO:0000259" key="4">
    <source>
        <dbReference type="Pfam" id="PF13600"/>
    </source>
</evidence>
<accession>A0A4R2KI89</accession>
<evidence type="ECO:0000259" key="3">
    <source>
        <dbReference type="Pfam" id="PF13598"/>
    </source>
</evidence>
<keyword evidence="6" id="KW-1185">Reference proteome</keyword>
<dbReference type="AlphaFoldDB" id="A0A4R2KI89"/>
<reference evidence="5 6" key="1">
    <citation type="submission" date="2019-03" db="EMBL/GenBank/DDBJ databases">
        <title>Genomic Encyclopedia of Type Strains, Phase IV (KMG-IV): sequencing the most valuable type-strain genomes for metagenomic binning, comparative biology and taxonomic classification.</title>
        <authorList>
            <person name="Goeker M."/>
        </authorList>
    </citation>
    <scope>NUCLEOTIDE SEQUENCE [LARGE SCALE GENOMIC DNA]</scope>
    <source>
        <strain evidence="5 6">DSM 4868</strain>
    </source>
</reference>
<name>A0A4R2KI89_9RHOB</name>
<evidence type="ECO:0000313" key="6">
    <source>
        <dbReference type="Proteomes" id="UP000295142"/>
    </source>
</evidence>
<dbReference type="OrthoDB" id="580912at2"/>
<evidence type="ECO:0000313" key="5">
    <source>
        <dbReference type="EMBL" id="TCO73343.1"/>
    </source>
</evidence>
<dbReference type="Pfam" id="PF13600">
    <property type="entry name" value="DUF4140"/>
    <property type="match status" value="1"/>
</dbReference>
<gene>
    <name evidence="5" type="ORF">EV655_102107</name>
</gene>
<proteinExistence type="predicted"/>
<dbReference type="PANTHER" id="PTHR31005">
    <property type="entry name" value="DUF4139 DOMAIN-CONTAINING PROTEIN"/>
    <property type="match status" value="1"/>
</dbReference>
<feature type="coiled-coil region" evidence="1">
    <location>
        <begin position="97"/>
        <end position="131"/>
    </location>
</feature>